<keyword evidence="3" id="KW-0812">Transmembrane</keyword>
<dbReference type="SUPFAM" id="SSF48452">
    <property type="entry name" value="TPR-like"/>
    <property type="match status" value="1"/>
</dbReference>
<accession>G0IWY3</accession>
<feature type="compositionally biased region" description="Basic residues" evidence="2">
    <location>
        <begin position="1"/>
        <end position="10"/>
    </location>
</feature>
<dbReference type="EMBL" id="CP002955">
    <property type="protein sequence ID" value="AEL24901.1"/>
    <property type="molecule type" value="Genomic_DNA"/>
</dbReference>
<dbReference type="OrthoDB" id="9808622at2"/>
<dbReference type="Gene3D" id="1.25.40.10">
    <property type="entry name" value="Tetratricopeptide repeat domain"/>
    <property type="match status" value="2"/>
</dbReference>
<feature type="transmembrane region" description="Helical" evidence="3">
    <location>
        <begin position="43"/>
        <end position="63"/>
    </location>
</feature>
<reference evidence="5" key="1">
    <citation type="submission" date="2011-07" db="EMBL/GenBank/DDBJ databases">
        <title>The complete genome of Cyclobacterium marinum DSM 745.</title>
        <authorList>
            <person name="Lucas S."/>
            <person name="Han J."/>
            <person name="Lapidus A."/>
            <person name="Bruce D."/>
            <person name="Goodwin L."/>
            <person name="Pitluck S."/>
            <person name="Peters L."/>
            <person name="Kyrpides N."/>
            <person name="Mavromatis K."/>
            <person name="Ivanova N."/>
            <person name="Ovchinnikova G."/>
            <person name="Chertkov O."/>
            <person name="Detter J.C."/>
            <person name="Tapia R."/>
            <person name="Han C."/>
            <person name="Land M."/>
            <person name="Hauser L."/>
            <person name="Markowitz V."/>
            <person name="Cheng J.-F."/>
            <person name="Hugenholtz P."/>
            <person name="Woyke T."/>
            <person name="Wu D."/>
            <person name="Tindall B."/>
            <person name="Schuetze A."/>
            <person name="Brambilla E."/>
            <person name="Klenk H.-P."/>
            <person name="Eisen J.A."/>
        </authorList>
    </citation>
    <scope>NUCLEOTIDE SEQUENCE [LARGE SCALE GENOMIC DNA]</scope>
    <source>
        <strain evidence="5">ATCC 25205 / DSM 745 / LMG 13164 / NCIMB 1802</strain>
    </source>
</reference>
<dbReference type="SMART" id="SM00028">
    <property type="entry name" value="TPR"/>
    <property type="match status" value="2"/>
</dbReference>
<evidence type="ECO:0000256" key="1">
    <source>
        <dbReference type="PROSITE-ProRule" id="PRU00339"/>
    </source>
</evidence>
<dbReference type="Pfam" id="PF13174">
    <property type="entry name" value="TPR_6"/>
    <property type="match status" value="1"/>
</dbReference>
<dbReference type="HOGENOM" id="CLU_096069_0_1_10"/>
<keyword evidence="3" id="KW-0472">Membrane</keyword>
<keyword evidence="3" id="KW-1133">Transmembrane helix</keyword>
<protein>
    <submittedName>
        <fullName evidence="4">Tetratricopeptide TPR_1 repeat-containing protein</fullName>
    </submittedName>
</protein>
<keyword evidence="1" id="KW-0802">TPR repeat</keyword>
<dbReference type="Pfam" id="PF13432">
    <property type="entry name" value="TPR_16"/>
    <property type="match status" value="1"/>
</dbReference>
<dbReference type="InterPro" id="IPR019734">
    <property type="entry name" value="TPR_rpt"/>
</dbReference>
<evidence type="ECO:0000313" key="4">
    <source>
        <dbReference type="EMBL" id="AEL24901.1"/>
    </source>
</evidence>
<proteinExistence type="predicted"/>
<dbReference type="STRING" id="880070.Cycma_1129"/>
<feature type="region of interest" description="Disordered" evidence="2">
    <location>
        <begin position="1"/>
        <end position="21"/>
    </location>
</feature>
<evidence type="ECO:0000256" key="3">
    <source>
        <dbReference type="SAM" id="Phobius"/>
    </source>
</evidence>
<name>G0IWY3_CYCMS</name>
<keyword evidence="5" id="KW-1185">Reference proteome</keyword>
<gene>
    <name evidence="4" type="ordered locus">Cycma_1129</name>
</gene>
<feature type="repeat" description="TPR" evidence="1">
    <location>
        <begin position="150"/>
        <end position="183"/>
    </location>
</feature>
<dbReference type="RefSeq" id="WP_014019198.1">
    <property type="nucleotide sequence ID" value="NC_015914.1"/>
</dbReference>
<organism evidence="4 5">
    <name type="scientific">Cyclobacterium marinum (strain ATCC 25205 / DSM 745 / LMG 13164 / NCIMB 1802)</name>
    <name type="common">Flectobacillus marinus</name>
    <dbReference type="NCBI Taxonomy" id="880070"/>
    <lineage>
        <taxon>Bacteria</taxon>
        <taxon>Pseudomonadati</taxon>
        <taxon>Bacteroidota</taxon>
        <taxon>Cytophagia</taxon>
        <taxon>Cytophagales</taxon>
        <taxon>Cyclobacteriaceae</taxon>
        <taxon>Cyclobacterium</taxon>
    </lineage>
</organism>
<dbReference type="AlphaFoldDB" id="G0IWY3"/>
<evidence type="ECO:0000313" key="5">
    <source>
        <dbReference type="Proteomes" id="UP000001635"/>
    </source>
</evidence>
<sequence length="239" mass="26407">MATQKTKKGKPTTDTSNELLENPEAIADRLGRGETFLKDNAKFVGGAIGAVILIIAGIIGFQIHKANQNEKAQGEMFQAVYYFEQDSLDFALNGDGVEPGFLTIIDEYSGTDASNLAHYYVGSIYLSTGEFQSAADHLKKFSSSDFLVQAHAYSLIGDAYMELGELDDAIDYYKDAANYKVNEFFTPKYLAKLAIAYEEAGELDQAIATYEEIETKYSNAYEYSEARKHKARLEGLASN</sequence>
<dbReference type="InterPro" id="IPR011990">
    <property type="entry name" value="TPR-like_helical_dom_sf"/>
</dbReference>
<dbReference type="eggNOG" id="COG1729">
    <property type="taxonomic scope" value="Bacteria"/>
</dbReference>
<dbReference type="Proteomes" id="UP000001635">
    <property type="component" value="Chromosome"/>
</dbReference>
<dbReference type="KEGG" id="cmr:Cycma_1129"/>
<dbReference type="PROSITE" id="PS50005">
    <property type="entry name" value="TPR"/>
    <property type="match status" value="1"/>
</dbReference>
<evidence type="ECO:0000256" key="2">
    <source>
        <dbReference type="SAM" id="MobiDB-lite"/>
    </source>
</evidence>